<keyword evidence="5 10" id="KW-0547">Nucleotide-binding</keyword>
<dbReference type="GO" id="GO:0003677">
    <property type="term" value="F:DNA binding"/>
    <property type="evidence" value="ECO:0007669"/>
    <property type="project" value="UniProtKB-UniRule"/>
</dbReference>
<dbReference type="GO" id="GO:0009330">
    <property type="term" value="C:DNA topoisomerase type II (double strand cut, ATP-hydrolyzing) complex"/>
    <property type="evidence" value="ECO:0007669"/>
    <property type="project" value="TreeGrafter"/>
</dbReference>
<dbReference type="InterPro" id="IPR013757">
    <property type="entry name" value="Topo_IIA_A_a_sf"/>
</dbReference>
<dbReference type="InterPro" id="IPR002205">
    <property type="entry name" value="Topo_IIA_dom_A"/>
</dbReference>
<feature type="active site" description="O-(5'-phospho-DNA)-tyrosine intermediate" evidence="10 11">
    <location>
        <position position="129"/>
    </location>
</feature>
<keyword evidence="4 10" id="KW-0963">Cytoplasm</keyword>
<dbReference type="FunFam" id="2.120.10.90:FF:000001">
    <property type="entry name" value="DNA gyrase subunit A"/>
    <property type="match status" value="1"/>
</dbReference>
<dbReference type="Proteomes" id="UP000655287">
    <property type="component" value="Unassembled WGS sequence"/>
</dbReference>
<comment type="caution">
    <text evidence="13">The sequence shown here is derived from an EMBL/GenBank/DDBJ whole genome shotgun (WGS) entry which is preliminary data.</text>
</comment>
<feature type="domain" description="Topo IIA-type catalytic" evidence="12">
    <location>
        <begin position="41"/>
        <end position="510"/>
    </location>
</feature>
<reference evidence="13" key="1">
    <citation type="submission" date="2021-01" db="EMBL/GenBank/DDBJ databases">
        <title>Whole genome shotgun sequence of Sphaerisporangium rufum NBRC 109079.</title>
        <authorList>
            <person name="Komaki H."/>
            <person name="Tamura T."/>
        </authorList>
    </citation>
    <scope>NUCLEOTIDE SEQUENCE</scope>
    <source>
        <strain evidence="13">NBRC 109079</strain>
    </source>
</reference>
<dbReference type="Gene3D" id="3.30.1360.40">
    <property type="match status" value="1"/>
</dbReference>
<evidence type="ECO:0000256" key="2">
    <source>
        <dbReference type="ARBA" id="ARBA00004496"/>
    </source>
</evidence>
<dbReference type="NCBIfam" id="NF004043">
    <property type="entry name" value="PRK05560.1"/>
    <property type="match status" value="1"/>
</dbReference>
<proteinExistence type="inferred from homology"/>
<keyword evidence="6 10" id="KW-0067">ATP-binding</keyword>
<dbReference type="InterPro" id="IPR006691">
    <property type="entry name" value="GyrA/parC_rep"/>
</dbReference>
<dbReference type="FunFam" id="1.10.268.10:FF:000001">
    <property type="entry name" value="DNA gyrase subunit A"/>
    <property type="match status" value="1"/>
</dbReference>
<dbReference type="AlphaFoldDB" id="A0A919R6B8"/>
<dbReference type="SUPFAM" id="SSF101904">
    <property type="entry name" value="GyrA/ParC C-terminal domain-like"/>
    <property type="match status" value="1"/>
</dbReference>
<dbReference type="EMBL" id="BOOU01000073">
    <property type="protein sequence ID" value="GII80454.1"/>
    <property type="molecule type" value="Genomic_DNA"/>
</dbReference>
<dbReference type="FunFam" id="3.30.1360.40:FF:000008">
    <property type="entry name" value="DNA topoisomerase (ATP-hydrolyzing)"/>
    <property type="match status" value="1"/>
</dbReference>
<dbReference type="InterPro" id="IPR013758">
    <property type="entry name" value="Topo_IIA_A/C_ab"/>
</dbReference>
<evidence type="ECO:0000256" key="8">
    <source>
        <dbReference type="ARBA" id="ARBA00023125"/>
    </source>
</evidence>
<dbReference type="InterPro" id="IPR005743">
    <property type="entry name" value="GyrA"/>
</dbReference>
<dbReference type="Gene3D" id="2.120.10.90">
    <property type="entry name" value="DNA gyrase/topoisomerase IV, subunit A, C-terminal"/>
    <property type="match status" value="1"/>
</dbReference>
<dbReference type="NCBIfam" id="TIGR01063">
    <property type="entry name" value="gyrA"/>
    <property type="match status" value="1"/>
</dbReference>
<dbReference type="PANTHER" id="PTHR43493:SF5">
    <property type="entry name" value="DNA GYRASE SUBUNIT A, CHLOROPLASTIC_MITOCHONDRIAL"/>
    <property type="match status" value="1"/>
</dbReference>
<evidence type="ECO:0000256" key="9">
    <source>
        <dbReference type="ARBA" id="ARBA00023235"/>
    </source>
</evidence>
<dbReference type="GO" id="GO:0034335">
    <property type="term" value="F:DNA negative supercoiling activity"/>
    <property type="evidence" value="ECO:0007669"/>
    <property type="project" value="UniProtKB-ARBA"/>
</dbReference>
<dbReference type="InterPro" id="IPR013760">
    <property type="entry name" value="Topo_IIA-like_dom_sf"/>
</dbReference>
<comment type="miscellaneous">
    <text evidence="10">Few gyrases are as efficient as E.coli at forming negative supercoils. Not all organisms have 2 type II topoisomerases; in organisms with a single type II topoisomerase this enzyme also has to decatenate newly replicated chromosomes.</text>
</comment>
<evidence type="ECO:0000256" key="4">
    <source>
        <dbReference type="ARBA" id="ARBA00022490"/>
    </source>
</evidence>
<dbReference type="Pfam" id="PF03989">
    <property type="entry name" value="DNA_gyraseA_C"/>
    <property type="match status" value="6"/>
</dbReference>
<dbReference type="Pfam" id="PF00521">
    <property type="entry name" value="DNA_topoisoIV"/>
    <property type="match status" value="1"/>
</dbReference>
<evidence type="ECO:0000313" key="13">
    <source>
        <dbReference type="EMBL" id="GII80454.1"/>
    </source>
</evidence>
<name>A0A919R6B8_9ACTN</name>
<dbReference type="SMART" id="SM00434">
    <property type="entry name" value="TOP4c"/>
    <property type="match status" value="1"/>
</dbReference>
<sequence length="832" mass="91975">MTEVNIPSGTPADRIELVDIQSEMQRSYMDYAMSVIVSRALPDVRDGLKPVHRRVLYAMYDGGYRPDRGYFKCSRVVGDVMGSYHPHGDGAIYDALVRLAQTWSLRYPLVDGQGNFGSPGNDPAAAMRYTECRLAPIAMEMLRDIDKETVDFRPNYDGRSQEPAVLPSRFPNLLVNGSAGIAVGMATNIPPHNLREVASGVRWALENPDLTDEELLEGLITRVKGPDFPTGALIVGRRGIDDAYRTGRGSITMRAIVEVEEDAKGRQNLVVTALPYQVNPDNLALTIAELVKDGKVTGIADVRDETSSRTGQRLVIVLKRDAVAKVVLNNLYKHTQLQTTFGANMLALVDGVPRTLRLDQFIRHYIAHQIEVVVRRTRYLLRKAEERAHILSGLLKALDRLDDVIALIRRSPSASQAVGGLMELLEIDEIQAQAILDMQLRKLAALERQQIIDEYEALMTQIADYQEILASEPRQRQIVSDELSDITTKFGDDRRTEIIAYDGDMSIEDLIAEEDMVVTITRGGYAKRTRTDLYRAQKRGGKGVRGAQLRQDDIVEHFFVTTTHHWLLFFTNKGRVYRIKAYELPDAGRDARGQHLANLLAMQPDEHVMEILDLRDYQVSPYLVLATRSGLVKKTRLGEYDSPRSGGLIAINLREDDEVIAARLVSEDDDLLLVSRGAKSIRFTASDDTLRPMGRATSGVIGMRFLDGDELLSMNVIGDGADVLVATEGGYAKRTPADQYPLQGRGGQGVLTAKIVSARGKLVGAVMVSPEDEVFAITSAGGVIRTSAGEIKQSGRQTMGVRLMNLSEGDSVVALARNAESLDTEENLGDEE</sequence>
<dbReference type="Gene3D" id="3.90.199.10">
    <property type="entry name" value="Topoisomerase II, domain 5"/>
    <property type="match status" value="1"/>
</dbReference>
<protein>
    <recommendedName>
        <fullName evidence="10">DNA gyrase subunit A</fullName>
        <ecNumber evidence="10">5.6.2.2</ecNumber>
    </recommendedName>
</protein>
<keyword evidence="9 10" id="KW-0413">Isomerase</keyword>
<comment type="catalytic activity">
    <reaction evidence="1 10 11">
        <text>ATP-dependent breakage, passage and rejoining of double-stranded DNA.</text>
        <dbReference type="EC" id="5.6.2.2"/>
    </reaction>
</comment>
<comment type="subcellular location">
    <subcellularLocation>
        <location evidence="2 10">Cytoplasm</location>
    </subcellularLocation>
</comment>
<evidence type="ECO:0000259" key="12">
    <source>
        <dbReference type="PROSITE" id="PS52040"/>
    </source>
</evidence>
<dbReference type="SUPFAM" id="SSF56719">
    <property type="entry name" value="Type II DNA topoisomerase"/>
    <property type="match status" value="1"/>
</dbReference>
<evidence type="ECO:0000256" key="6">
    <source>
        <dbReference type="ARBA" id="ARBA00022840"/>
    </source>
</evidence>
<dbReference type="GO" id="GO:0006261">
    <property type="term" value="P:DNA-templated DNA replication"/>
    <property type="evidence" value="ECO:0007669"/>
    <property type="project" value="UniProtKB-UniRule"/>
</dbReference>
<feature type="short sequence motif" description="GyrA-box" evidence="10">
    <location>
        <begin position="537"/>
        <end position="543"/>
    </location>
</feature>
<accession>A0A919R6B8</accession>
<dbReference type="InterPro" id="IPR035516">
    <property type="entry name" value="Gyrase/topoIV_suA_C"/>
</dbReference>
<dbReference type="Gene3D" id="1.10.268.10">
    <property type="entry name" value="Topoisomerase, domain 3"/>
    <property type="match status" value="1"/>
</dbReference>
<dbReference type="GO" id="GO:0005694">
    <property type="term" value="C:chromosome"/>
    <property type="evidence" value="ECO:0007669"/>
    <property type="project" value="InterPro"/>
</dbReference>
<evidence type="ECO:0000256" key="3">
    <source>
        <dbReference type="ARBA" id="ARBA00008263"/>
    </source>
</evidence>
<keyword evidence="14" id="KW-1185">Reference proteome</keyword>
<dbReference type="InterPro" id="IPR050220">
    <property type="entry name" value="Type_II_DNA_Topoisomerases"/>
</dbReference>
<dbReference type="CDD" id="cd00187">
    <property type="entry name" value="TOP4c"/>
    <property type="match status" value="1"/>
</dbReference>
<dbReference type="RefSeq" id="WP_203991216.1">
    <property type="nucleotide sequence ID" value="NZ_BOOU01000073.1"/>
</dbReference>
<comment type="subunit">
    <text evidence="10">Heterotetramer, composed of two GyrA and two GyrB chains. In the heterotetramer, GyrA contains the active site tyrosine that forms a transient covalent intermediate with DNA, while GyrB binds cofactors and catalyzes ATP hydrolysis.</text>
</comment>
<keyword evidence="8 10" id="KW-0238">DNA-binding</keyword>
<evidence type="ECO:0000256" key="7">
    <source>
        <dbReference type="ARBA" id="ARBA00023029"/>
    </source>
</evidence>
<comment type="similarity">
    <text evidence="3 10">Belongs to the type II topoisomerase GyrA/ParC subunit family.</text>
</comment>
<organism evidence="13 14">
    <name type="scientific">Sphaerisporangium rufum</name>
    <dbReference type="NCBI Taxonomy" id="1381558"/>
    <lineage>
        <taxon>Bacteria</taxon>
        <taxon>Bacillati</taxon>
        <taxon>Actinomycetota</taxon>
        <taxon>Actinomycetes</taxon>
        <taxon>Streptosporangiales</taxon>
        <taxon>Streptosporangiaceae</taxon>
        <taxon>Sphaerisporangium</taxon>
    </lineage>
</organism>
<evidence type="ECO:0000256" key="11">
    <source>
        <dbReference type="PROSITE-ProRule" id="PRU01384"/>
    </source>
</evidence>
<keyword evidence="7 10" id="KW-0799">Topoisomerase</keyword>
<dbReference type="GO" id="GO:0005524">
    <property type="term" value="F:ATP binding"/>
    <property type="evidence" value="ECO:0007669"/>
    <property type="project" value="UniProtKB-UniRule"/>
</dbReference>
<dbReference type="GO" id="GO:0005737">
    <property type="term" value="C:cytoplasm"/>
    <property type="evidence" value="ECO:0007669"/>
    <property type="project" value="UniProtKB-SubCell"/>
</dbReference>
<dbReference type="PANTHER" id="PTHR43493">
    <property type="entry name" value="DNA GYRASE/TOPOISOMERASE SUBUNIT A"/>
    <property type="match status" value="1"/>
</dbReference>
<evidence type="ECO:0000256" key="10">
    <source>
        <dbReference type="HAMAP-Rule" id="MF_01897"/>
    </source>
</evidence>
<evidence type="ECO:0000256" key="1">
    <source>
        <dbReference type="ARBA" id="ARBA00000185"/>
    </source>
</evidence>
<gene>
    <name evidence="10 13" type="primary">gyrA</name>
    <name evidence="13" type="ORF">Sru01_54360</name>
</gene>
<dbReference type="PROSITE" id="PS52040">
    <property type="entry name" value="TOPO_IIA"/>
    <property type="match status" value="1"/>
</dbReference>
<comment type="function">
    <text evidence="10">A type II topoisomerase that negatively supercoils closed circular double-stranded (ds) DNA in an ATP-dependent manner to modulate DNA topology and maintain chromosomes in an underwound state. Negative supercoiling favors strand separation, and DNA replication, transcription, recombination and repair, all of which involve strand separation. Also able to catalyze the interconversion of other topological isomers of dsDNA rings, including catenanes and knotted rings. Type II topoisomerases break and join 2 DNA strands simultaneously in an ATP-dependent manner.</text>
</comment>
<evidence type="ECO:0000256" key="5">
    <source>
        <dbReference type="ARBA" id="ARBA00022741"/>
    </source>
</evidence>
<dbReference type="GO" id="GO:0006265">
    <property type="term" value="P:DNA topological change"/>
    <property type="evidence" value="ECO:0007669"/>
    <property type="project" value="UniProtKB-UniRule"/>
</dbReference>
<dbReference type="EC" id="5.6.2.2" evidence="10"/>
<dbReference type="NCBIfam" id="NF004044">
    <property type="entry name" value="PRK05561.1"/>
    <property type="match status" value="1"/>
</dbReference>
<dbReference type="FunFam" id="3.90.199.10:FF:000001">
    <property type="entry name" value="DNA gyrase subunit A"/>
    <property type="match status" value="1"/>
</dbReference>
<dbReference type="HAMAP" id="MF_01897">
    <property type="entry name" value="GyrA"/>
    <property type="match status" value="1"/>
</dbReference>
<evidence type="ECO:0000313" key="14">
    <source>
        <dbReference type="Proteomes" id="UP000655287"/>
    </source>
</evidence>